<dbReference type="EnsemblPlants" id="AET2Gv21244400.1">
    <property type="protein sequence ID" value="AET2Gv21244400.1"/>
    <property type="gene ID" value="AET2Gv21244400"/>
</dbReference>
<accession>A0A453DHP7</accession>
<evidence type="ECO:0000256" key="1">
    <source>
        <dbReference type="SAM" id="MobiDB-lite"/>
    </source>
</evidence>
<organism evidence="2 3">
    <name type="scientific">Aegilops tauschii subsp. strangulata</name>
    <name type="common">Goatgrass</name>
    <dbReference type="NCBI Taxonomy" id="200361"/>
    <lineage>
        <taxon>Eukaryota</taxon>
        <taxon>Viridiplantae</taxon>
        <taxon>Streptophyta</taxon>
        <taxon>Embryophyta</taxon>
        <taxon>Tracheophyta</taxon>
        <taxon>Spermatophyta</taxon>
        <taxon>Magnoliopsida</taxon>
        <taxon>Liliopsida</taxon>
        <taxon>Poales</taxon>
        <taxon>Poaceae</taxon>
        <taxon>BOP clade</taxon>
        <taxon>Pooideae</taxon>
        <taxon>Triticodae</taxon>
        <taxon>Triticeae</taxon>
        <taxon>Triticinae</taxon>
        <taxon>Aegilops</taxon>
    </lineage>
</organism>
<dbReference type="AlphaFoldDB" id="A0A453DHP7"/>
<feature type="compositionally biased region" description="Low complexity" evidence="1">
    <location>
        <begin position="22"/>
        <end position="43"/>
    </location>
</feature>
<reference evidence="3" key="1">
    <citation type="journal article" date="2014" name="Science">
        <title>Ancient hybridizations among the ancestral genomes of bread wheat.</title>
        <authorList>
            <consortium name="International Wheat Genome Sequencing Consortium,"/>
            <person name="Marcussen T."/>
            <person name="Sandve S.R."/>
            <person name="Heier L."/>
            <person name="Spannagl M."/>
            <person name="Pfeifer M."/>
            <person name="Jakobsen K.S."/>
            <person name="Wulff B.B."/>
            <person name="Steuernagel B."/>
            <person name="Mayer K.F."/>
            <person name="Olsen O.A."/>
        </authorList>
    </citation>
    <scope>NUCLEOTIDE SEQUENCE [LARGE SCALE GENOMIC DNA]</scope>
    <source>
        <strain evidence="3">cv. AL8/78</strain>
    </source>
</reference>
<dbReference type="Gramene" id="AET2Gv21244400.1">
    <property type="protein sequence ID" value="AET2Gv21244400.1"/>
    <property type="gene ID" value="AET2Gv21244400"/>
</dbReference>
<name>A0A453DHP7_AEGTS</name>
<reference evidence="2" key="3">
    <citation type="journal article" date="2017" name="Nature">
        <title>Genome sequence of the progenitor of the wheat D genome Aegilops tauschii.</title>
        <authorList>
            <person name="Luo M.C."/>
            <person name="Gu Y.Q."/>
            <person name="Puiu D."/>
            <person name="Wang H."/>
            <person name="Twardziok S.O."/>
            <person name="Deal K.R."/>
            <person name="Huo N."/>
            <person name="Zhu T."/>
            <person name="Wang L."/>
            <person name="Wang Y."/>
            <person name="McGuire P.E."/>
            <person name="Liu S."/>
            <person name="Long H."/>
            <person name="Ramasamy R.K."/>
            <person name="Rodriguez J.C."/>
            <person name="Van S.L."/>
            <person name="Yuan L."/>
            <person name="Wang Z."/>
            <person name="Xia Z."/>
            <person name="Xiao L."/>
            <person name="Anderson O.D."/>
            <person name="Ouyang S."/>
            <person name="Liang Y."/>
            <person name="Zimin A.V."/>
            <person name="Pertea G."/>
            <person name="Qi P."/>
            <person name="Bennetzen J.L."/>
            <person name="Dai X."/>
            <person name="Dawson M.W."/>
            <person name="Muller H.G."/>
            <person name="Kugler K."/>
            <person name="Rivarola-Duarte L."/>
            <person name="Spannagl M."/>
            <person name="Mayer K.F.X."/>
            <person name="Lu F.H."/>
            <person name="Bevan M.W."/>
            <person name="Leroy P."/>
            <person name="Li P."/>
            <person name="You F.M."/>
            <person name="Sun Q."/>
            <person name="Liu Z."/>
            <person name="Lyons E."/>
            <person name="Wicker T."/>
            <person name="Salzberg S.L."/>
            <person name="Devos K.M."/>
            <person name="Dvorak J."/>
        </authorList>
    </citation>
    <scope>NUCLEOTIDE SEQUENCE [LARGE SCALE GENOMIC DNA]</scope>
    <source>
        <strain evidence="2">cv. AL8/78</strain>
    </source>
</reference>
<evidence type="ECO:0000313" key="2">
    <source>
        <dbReference type="EnsemblPlants" id="AET2Gv21244400.1"/>
    </source>
</evidence>
<feature type="compositionally biased region" description="Basic residues" evidence="1">
    <location>
        <begin position="44"/>
        <end position="59"/>
    </location>
</feature>
<reference evidence="3" key="2">
    <citation type="journal article" date="2017" name="Nat. Plants">
        <title>The Aegilops tauschii genome reveals multiple impacts of transposons.</title>
        <authorList>
            <person name="Zhao G."/>
            <person name="Zou C."/>
            <person name="Li K."/>
            <person name="Wang K."/>
            <person name="Li T."/>
            <person name="Gao L."/>
            <person name="Zhang X."/>
            <person name="Wang H."/>
            <person name="Yang Z."/>
            <person name="Liu X."/>
            <person name="Jiang W."/>
            <person name="Mao L."/>
            <person name="Kong X."/>
            <person name="Jiao Y."/>
            <person name="Jia J."/>
        </authorList>
    </citation>
    <scope>NUCLEOTIDE SEQUENCE [LARGE SCALE GENOMIC DNA]</scope>
    <source>
        <strain evidence="3">cv. AL8/78</strain>
    </source>
</reference>
<keyword evidence="3" id="KW-1185">Reference proteome</keyword>
<proteinExistence type="predicted"/>
<reference evidence="2" key="4">
    <citation type="submission" date="2019-03" db="UniProtKB">
        <authorList>
            <consortium name="EnsemblPlants"/>
        </authorList>
    </citation>
    <scope>IDENTIFICATION</scope>
</reference>
<dbReference type="Proteomes" id="UP000015105">
    <property type="component" value="Chromosome 2D"/>
</dbReference>
<feature type="compositionally biased region" description="Low complexity" evidence="1">
    <location>
        <begin position="84"/>
        <end position="104"/>
    </location>
</feature>
<reference evidence="2" key="5">
    <citation type="journal article" date="2021" name="G3 (Bethesda)">
        <title>Aegilops tauschii genome assembly Aet v5.0 features greater sequence contiguity and improved annotation.</title>
        <authorList>
            <person name="Wang L."/>
            <person name="Zhu T."/>
            <person name="Rodriguez J.C."/>
            <person name="Deal K.R."/>
            <person name="Dubcovsky J."/>
            <person name="McGuire P.E."/>
            <person name="Lux T."/>
            <person name="Spannagl M."/>
            <person name="Mayer K.F.X."/>
            <person name="Baldrich P."/>
            <person name="Meyers B.C."/>
            <person name="Huo N."/>
            <person name="Gu Y.Q."/>
            <person name="Zhou H."/>
            <person name="Devos K.M."/>
            <person name="Bennetzen J.L."/>
            <person name="Unver T."/>
            <person name="Budak H."/>
            <person name="Gulick P.J."/>
            <person name="Galiba G."/>
            <person name="Kalapos B."/>
            <person name="Nelson D.R."/>
            <person name="Li P."/>
            <person name="You F.M."/>
            <person name="Luo M.C."/>
            <person name="Dvorak J."/>
        </authorList>
    </citation>
    <scope>NUCLEOTIDE SEQUENCE [LARGE SCALE GENOMIC DNA]</scope>
    <source>
        <strain evidence="2">cv. AL8/78</strain>
    </source>
</reference>
<protein>
    <submittedName>
        <fullName evidence="2">Uncharacterized protein</fullName>
    </submittedName>
</protein>
<evidence type="ECO:0000313" key="3">
    <source>
        <dbReference type="Proteomes" id="UP000015105"/>
    </source>
</evidence>
<sequence length="135" mass="13791">KALSALGYAAARVGSDLAAGVSSRSRASASSAAASSRRSPPAASKRRTVICRRLRRPRRSAPDATPFAGPGGSPTSSTELVGGALAPSATRRPLPRRAPLGLGRRPPRGSPSGQRRRHEEAAACWLILDCGNGGG</sequence>
<feature type="region of interest" description="Disordered" evidence="1">
    <location>
        <begin position="17"/>
        <end position="118"/>
    </location>
</feature>